<dbReference type="RefSeq" id="WP_096434191.1">
    <property type="nucleotide sequence ID" value="NZ_NTJD01000009.1"/>
</dbReference>
<evidence type="ECO:0000313" key="2">
    <source>
        <dbReference type="Proteomes" id="UP000243507"/>
    </source>
</evidence>
<dbReference type="OrthoDB" id="7570189at2"/>
<dbReference type="InterPro" id="IPR038666">
    <property type="entry name" value="SSP1_head-tail_sf"/>
</dbReference>
<dbReference type="Pfam" id="PF05521">
    <property type="entry name" value="Phage_HCP"/>
    <property type="match status" value="1"/>
</dbReference>
<proteinExistence type="predicted"/>
<name>A0A2A4CIJ2_9RHOB</name>
<organism evidence="1 2">
    <name type="scientific">Pseudothioclava arenosa</name>
    <dbReference type="NCBI Taxonomy" id="1795308"/>
    <lineage>
        <taxon>Bacteria</taxon>
        <taxon>Pseudomonadati</taxon>
        <taxon>Pseudomonadota</taxon>
        <taxon>Alphaproteobacteria</taxon>
        <taxon>Rhodobacterales</taxon>
        <taxon>Paracoccaceae</taxon>
        <taxon>Pseudothioclava</taxon>
    </lineage>
</organism>
<comment type="caution">
    <text evidence="1">The sequence shown here is derived from an EMBL/GenBank/DDBJ whole genome shotgun (WGS) entry which is preliminary data.</text>
</comment>
<dbReference type="Gene3D" id="2.40.10.270">
    <property type="entry name" value="Bacteriophage SPP1 head-tail adaptor protein"/>
    <property type="match status" value="1"/>
</dbReference>
<accession>A0A2A4CIJ2</accession>
<dbReference type="EMBL" id="NTJD01000009">
    <property type="protein sequence ID" value="PCD75873.1"/>
    <property type="molecule type" value="Genomic_DNA"/>
</dbReference>
<dbReference type="Proteomes" id="UP000243507">
    <property type="component" value="Unassembled WGS sequence"/>
</dbReference>
<evidence type="ECO:0000313" key="1">
    <source>
        <dbReference type="EMBL" id="PCD75873.1"/>
    </source>
</evidence>
<keyword evidence="2" id="KW-1185">Reference proteome</keyword>
<dbReference type="AlphaFoldDB" id="A0A2A4CIJ2"/>
<sequence length="112" mass="12068">MAVPNLNRKLVLEAPERLADGAGGFALSWVALGELWAEVTPGTGVERAGEFVTLASVPFKIVVRAAPEGSPRRPLPEQRLRDGTRIFRILAVAEADAAGHYLTCFTREEVVA</sequence>
<protein>
    <submittedName>
        <fullName evidence="1">Phage tail protein</fullName>
    </submittedName>
</protein>
<dbReference type="InterPro" id="IPR008767">
    <property type="entry name" value="Phage_SPP1_head-tail_adaptor"/>
</dbReference>
<gene>
    <name evidence="1" type="ORF">CLN94_11995</name>
</gene>
<reference evidence="1 2" key="1">
    <citation type="submission" date="2017-09" db="EMBL/GenBank/DDBJ databases">
        <title>A multilocus sequence analysis scheme for characterization of bacteria in the genus Thioclava.</title>
        <authorList>
            <person name="Liu Y."/>
            <person name="Shao Z."/>
        </authorList>
    </citation>
    <scope>NUCLEOTIDE SEQUENCE [LARGE SCALE GENOMIC DNA]</scope>
    <source>
        <strain evidence="1 2">CAU 1312</strain>
    </source>
</reference>